<gene>
    <name evidence="11" type="ORF">B7C51_01590</name>
</gene>
<dbReference type="SMART" id="SM00382">
    <property type="entry name" value="AAA"/>
    <property type="match status" value="1"/>
</dbReference>
<dbReference type="Pfam" id="PF08402">
    <property type="entry name" value="TOBE_2"/>
    <property type="match status" value="1"/>
</dbReference>
<dbReference type="RefSeq" id="WP_023483343.1">
    <property type="nucleotide sequence ID" value="NZ_CP019794.1"/>
</dbReference>
<evidence type="ECO:0000256" key="2">
    <source>
        <dbReference type="ARBA" id="ARBA00022741"/>
    </source>
</evidence>
<dbReference type="GO" id="GO:0016887">
    <property type="term" value="F:ATP hydrolysis activity"/>
    <property type="evidence" value="ECO:0007669"/>
    <property type="project" value="InterPro"/>
</dbReference>
<dbReference type="InterPro" id="IPR017871">
    <property type="entry name" value="ABC_transporter-like_CS"/>
</dbReference>
<dbReference type="EMBL" id="CP020557">
    <property type="protein sequence ID" value="ARF66784.1"/>
    <property type="molecule type" value="Genomic_DNA"/>
</dbReference>
<evidence type="ECO:0000256" key="1">
    <source>
        <dbReference type="ARBA" id="ARBA00022448"/>
    </source>
</evidence>
<dbReference type="PROSITE" id="PS00211">
    <property type="entry name" value="ABC_TRANSPORTER_1"/>
    <property type="match status" value="1"/>
</dbReference>
<comment type="catalytic activity">
    <reaction evidence="6">
        <text>a quaternary ammonium(out) + ATP + H2O = a quaternary ammonium(in) + ADP + phosphate + H(+)</text>
        <dbReference type="Rhea" id="RHEA:11036"/>
        <dbReference type="ChEBI" id="CHEBI:15377"/>
        <dbReference type="ChEBI" id="CHEBI:15378"/>
        <dbReference type="ChEBI" id="CHEBI:30616"/>
        <dbReference type="ChEBI" id="CHEBI:35267"/>
        <dbReference type="ChEBI" id="CHEBI:43474"/>
        <dbReference type="ChEBI" id="CHEBI:456216"/>
        <dbReference type="EC" id="7.6.2.9"/>
    </reaction>
</comment>
<dbReference type="GO" id="GO:0005524">
    <property type="term" value="F:ATP binding"/>
    <property type="evidence" value="ECO:0007669"/>
    <property type="project" value="UniProtKB-KW"/>
</dbReference>
<dbReference type="InterPro" id="IPR003593">
    <property type="entry name" value="AAA+_ATPase"/>
</dbReference>
<dbReference type="EC" id="7.6.2.9" evidence="8"/>
<dbReference type="InterPro" id="IPR003439">
    <property type="entry name" value="ABC_transporter-like_ATP-bd"/>
</dbReference>
<dbReference type="GO" id="GO:0043190">
    <property type="term" value="C:ATP-binding cassette (ABC) transporter complex"/>
    <property type="evidence" value="ECO:0007669"/>
    <property type="project" value="InterPro"/>
</dbReference>
<dbReference type="SUPFAM" id="SSF50331">
    <property type="entry name" value="MOP-like"/>
    <property type="match status" value="1"/>
</dbReference>
<keyword evidence="2" id="KW-0547">Nucleotide-binding</keyword>
<dbReference type="PANTHER" id="PTHR42781:SF4">
    <property type="entry name" value="SPERMIDINE_PUTRESCINE IMPORT ATP-BINDING PROTEIN POTA"/>
    <property type="match status" value="1"/>
</dbReference>
<proteinExistence type="predicted"/>
<keyword evidence="4" id="KW-1278">Translocase</keyword>
<dbReference type="InterPro" id="IPR013611">
    <property type="entry name" value="Transp-assoc_OB_typ2"/>
</dbReference>
<dbReference type="InterPro" id="IPR050093">
    <property type="entry name" value="ABC_SmlMolc_Importer"/>
</dbReference>
<dbReference type="Pfam" id="PF00005">
    <property type="entry name" value="ABC_tran"/>
    <property type="match status" value="1"/>
</dbReference>
<evidence type="ECO:0000256" key="7">
    <source>
        <dbReference type="ARBA" id="ARBA00063934"/>
    </source>
</evidence>
<evidence type="ECO:0000313" key="12">
    <source>
        <dbReference type="Proteomes" id="UP000192727"/>
    </source>
</evidence>
<dbReference type="Gene3D" id="3.40.50.300">
    <property type="entry name" value="P-loop containing nucleotide triphosphate hydrolases"/>
    <property type="match status" value="1"/>
</dbReference>
<evidence type="ECO:0000313" key="11">
    <source>
        <dbReference type="EMBL" id="ARF66784.1"/>
    </source>
</evidence>
<dbReference type="GO" id="GO:0015418">
    <property type="term" value="F:ABC-type quaternary ammonium compound transporting activity"/>
    <property type="evidence" value="ECO:0007669"/>
    <property type="project" value="UniProtKB-EC"/>
</dbReference>
<evidence type="ECO:0000256" key="5">
    <source>
        <dbReference type="ARBA" id="ARBA00023032"/>
    </source>
</evidence>
<keyword evidence="1" id="KW-0813">Transport</keyword>
<evidence type="ECO:0000256" key="3">
    <source>
        <dbReference type="ARBA" id="ARBA00022840"/>
    </source>
</evidence>
<dbReference type="PANTHER" id="PTHR42781">
    <property type="entry name" value="SPERMIDINE/PUTRESCINE IMPORT ATP-BINDING PROTEIN POTA"/>
    <property type="match status" value="1"/>
</dbReference>
<accession>A0A1U9YRR5</accession>
<dbReference type="InterPro" id="IPR008995">
    <property type="entry name" value="Mo/tungstate-bd_C_term_dom"/>
</dbReference>
<protein>
    <recommendedName>
        <fullName evidence="9">Carnitine transport ATP-binding protein OpuCA</fullName>
        <ecNumber evidence="8">7.6.2.9</ecNumber>
    </recommendedName>
</protein>
<dbReference type="SUPFAM" id="SSF52540">
    <property type="entry name" value="P-loop containing nucleoside triphosphate hydrolases"/>
    <property type="match status" value="1"/>
</dbReference>
<dbReference type="InterPro" id="IPR027417">
    <property type="entry name" value="P-loop_NTPase"/>
</dbReference>
<evidence type="ECO:0000259" key="10">
    <source>
        <dbReference type="PROSITE" id="PS50893"/>
    </source>
</evidence>
<organism evidence="11 12">
    <name type="scientific">Paenibacillus larvae subsp. pulvifaciens</name>
    <dbReference type="NCBI Taxonomy" id="1477"/>
    <lineage>
        <taxon>Bacteria</taxon>
        <taxon>Bacillati</taxon>
        <taxon>Bacillota</taxon>
        <taxon>Bacilli</taxon>
        <taxon>Bacillales</taxon>
        <taxon>Paenibacillaceae</taxon>
        <taxon>Paenibacillus</taxon>
    </lineage>
</organism>
<evidence type="ECO:0000256" key="6">
    <source>
        <dbReference type="ARBA" id="ARBA00052482"/>
    </source>
</evidence>
<name>A0A1U9YRR5_9BACL</name>
<dbReference type="PROSITE" id="PS50893">
    <property type="entry name" value="ABC_TRANSPORTER_2"/>
    <property type="match status" value="1"/>
</dbReference>
<dbReference type="GO" id="GO:0015419">
    <property type="term" value="F:ABC-type sulfate transporter activity"/>
    <property type="evidence" value="ECO:0007669"/>
    <property type="project" value="InterPro"/>
</dbReference>
<evidence type="ECO:0000256" key="4">
    <source>
        <dbReference type="ARBA" id="ARBA00022967"/>
    </source>
</evidence>
<dbReference type="FunFam" id="3.40.50.300:FF:000425">
    <property type="entry name" value="Probable ABC transporter, ATP-binding subunit"/>
    <property type="match status" value="1"/>
</dbReference>
<comment type="subunit">
    <text evidence="7">The complex is composed of two ATP-binding proteins (OpuCA), two transmembrane proteins (OpuCB and OpuCD) and a solute-binding protein (OpuCC).</text>
</comment>
<dbReference type="InterPro" id="IPR005666">
    <property type="entry name" value="Sulph_transpt1"/>
</dbReference>
<keyword evidence="5" id="KW-0764">Sulfate transport</keyword>
<dbReference type="AlphaFoldDB" id="A0A1U9YRR5"/>
<evidence type="ECO:0000256" key="9">
    <source>
        <dbReference type="ARBA" id="ARBA00070305"/>
    </source>
</evidence>
<dbReference type="NCBIfam" id="TIGR00968">
    <property type="entry name" value="3a0106s01"/>
    <property type="match status" value="1"/>
</dbReference>
<feature type="domain" description="ABC transporter" evidence="10">
    <location>
        <begin position="4"/>
        <end position="234"/>
    </location>
</feature>
<reference evidence="11 12" key="1">
    <citation type="submission" date="2017-03" db="EMBL/GenBank/DDBJ databases">
        <title>Paenibacillus larvae genome sequencing.</title>
        <authorList>
            <person name="Dingman D.W."/>
        </authorList>
    </citation>
    <scope>NUCLEOTIDE SEQUENCE [LARGE SCALE GENOMIC DNA]</scope>
    <source>
        <strain evidence="11 12">SAG 10367</strain>
    </source>
</reference>
<keyword evidence="3 11" id="KW-0067">ATP-binding</keyword>
<evidence type="ECO:0000256" key="8">
    <source>
        <dbReference type="ARBA" id="ARBA00066388"/>
    </source>
</evidence>
<dbReference type="Proteomes" id="UP000192727">
    <property type="component" value="Chromosome"/>
</dbReference>
<sequence length="354" mass="39361">MRALSVEHIYKQFGTYAAVHDVSFQVEAGRLVGLLGPSGSGKTTLLRLIAGLETPDGGSIAFVGQQVNDLPPQKRQIGFVFQQYALFKHMTVFENVAFGLKVLKKKKPFVESRVQELLEQTGLTDLGRRYPHELSGGQRQRVAFARAIAPEPKLLLLDEPFAAIDAKVRKELRAWLRDMINRIGITTLFVTHDQEEAVEVADELLILHQGKLEQQGTPREIYSQPATEFVAGFIGESTKISEPAAFLGYEEASAADSAIIRPEFVEIFTTQETLSASGMDIGTVKNSYFRGTAWLIELEVQGQQLFAYRSQEKKELLKGDPVRVFIHRMYVQQGEGMTVLEHGSKHNTAIAASV</sequence>
<dbReference type="GeneID" id="64218661"/>